<keyword evidence="1" id="KW-0472">Membrane</keyword>
<dbReference type="EMBL" id="DTHV01000144">
    <property type="protein sequence ID" value="HGW60684.1"/>
    <property type="molecule type" value="Genomic_DNA"/>
</dbReference>
<dbReference type="InterPro" id="IPR004513">
    <property type="entry name" value="FtsX"/>
</dbReference>
<protein>
    <recommendedName>
        <fullName evidence="2">FtsX extracellular domain-containing protein</fullName>
    </recommendedName>
</protein>
<keyword evidence="1" id="KW-0812">Transmembrane</keyword>
<reference evidence="3" key="1">
    <citation type="journal article" date="2020" name="mSystems">
        <title>Genome- and Community-Level Interaction Insights into Carbon Utilization and Element Cycling Functions of Hydrothermarchaeota in Hydrothermal Sediment.</title>
        <authorList>
            <person name="Zhou Z."/>
            <person name="Liu Y."/>
            <person name="Xu W."/>
            <person name="Pan J."/>
            <person name="Luo Z.H."/>
            <person name="Li M."/>
        </authorList>
    </citation>
    <scope>NUCLEOTIDE SEQUENCE [LARGE SCALE GENOMIC DNA]</scope>
    <source>
        <strain evidence="3">SpSt-794</strain>
    </source>
</reference>
<feature type="transmembrane region" description="Helical" evidence="1">
    <location>
        <begin position="166"/>
        <end position="193"/>
    </location>
</feature>
<dbReference type="AlphaFoldDB" id="A0A7C4Y743"/>
<feature type="domain" description="FtsX extracellular" evidence="2">
    <location>
        <begin position="57"/>
        <end position="149"/>
    </location>
</feature>
<organism evidence="3">
    <name type="scientific">Caldisericum exile</name>
    <dbReference type="NCBI Taxonomy" id="693075"/>
    <lineage>
        <taxon>Bacteria</taxon>
        <taxon>Pseudomonadati</taxon>
        <taxon>Caldisericota/Cryosericota group</taxon>
        <taxon>Caldisericota</taxon>
        <taxon>Caldisericia</taxon>
        <taxon>Caldisericales</taxon>
        <taxon>Caldisericaceae</taxon>
        <taxon>Caldisericum</taxon>
    </lineage>
</organism>
<comment type="caution">
    <text evidence="3">The sequence shown here is derived from an EMBL/GenBank/DDBJ whole genome shotgun (WGS) entry which is preliminary data.</text>
</comment>
<name>A0A7C4Y743_9BACT</name>
<accession>A0A7C4Y743</accession>
<dbReference type="Pfam" id="PF18075">
    <property type="entry name" value="FtsX_ECD"/>
    <property type="match status" value="1"/>
</dbReference>
<sequence>MFRVFYILRQTYLILKETKKIAVITVISLFVGMVALGSTYVVGSKLFQSSLSLREKVHIVVFFKQNLLDKDVERTVSAIKAIDGVKEVKLTTPEEGKDEFLKVFPQYNGLINSLDRNPIPYSLTVELSNIGLGGRIADVIKGFQTVDVVVFSEDIARKIDDLIKTIYIIFISVLLAVLGEFVFTIQNSTTLLLDFRNNDIRVLRLVGADSTFTFLPYIINAMFLNFISWLFSSYVLNKVNVLSTGIVQGIIPYATVVNTTNIYPVLFGILLLSIFTSFIGSILSILRFRDVK</sequence>
<proteinExistence type="predicted"/>
<evidence type="ECO:0000256" key="1">
    <source>
        <dbReference type="SAM" id="Phobius"/>
    </source>
</evidence>
<feature type="transmembrane region" description="Helical" evidence="1">
    <location>
        <begin position="262"/>
        <end position="286"/>
    </location>
</feature>
<evidence type="ECO:0000313" key="3">
    <source>
        <dbReference type="EMBL" id="HGW60684.1"/>
    </source>
</evidence>
<dbReference type="PANTHER" id="PTHR47755">
    <property type="entry name" value="CELL DIVISION PROTEIN FTSX"/>
    <property type="match status" value="1"/>
</dbReference>
<feature type="transmembrane region" description="Helical" evidence="1">
    <location>
        <begin position="214"/>
        <end position="236"/>
    </location>
</feature>
<evidence type="ECO:0000259" key="2">
    <source>
        <dbReference type="Pfam" id="PF18075"/>
    </source>
</evidence>
<feature type="transmembrane region" description="Helical" evidence="1">
    <location>
        <begin position="21"/>
        <end position="43"/>
    </location>
</feature>
<dbReference type="Gene3D" id="3.30.70.3040">
    <property type="match status" value="1"/>
</dbReference>
<keyword evidence="1" id="KW-1133">Transmembrane helix</keyword>
<dbReference type="InterPro" id="IPR040690">
    <property type="entry name" value="FtsX_ECD"/>
</dbReference>
<dbReference type="GO" id="GO:0051301">
    <property type="term" value="P:cell division"/>
    <property type="evidence" value="ECO:0007669"/>
    <property type="project" value="InterPro"/>
</dbReference>
<dbReference type="GO" id="GO:0016020">
    <property type="term" value="C:membrane"/>
    <property type="evidence" value="ECO:0007669"/>
    <property type="project" value="InterPro"/>
</dbReference>
<dbReference type="PANTHER" id="PTHR47755:SF1">
    <property type="entry name" value="CELL DIVISION PROTEIN FTSX"/>
    <property type="match status" value="1"/>
</dbReference>
<gene>
    <name evidence="3" type="ORF">ENV82_04570</name>
</gene>